<sequence>MLVKFTLESGILILIVFIKIASSQSASRCEKITTPICQHLGYSTTLMPNSMGHEDQRQAALG</sequence>
<protein>
    <submittedName>
        <fullName evidence="2">Uncharacterized protein</fullName>
    </submittedName>
</protein>
<evidence type="ECO:0000313" key="3">
    <source>
        <dbReference type="Proteomes" id="UP000801492"/>
    </source>
</evidence>
<dbReference type="OrthoDB" id="5959102at2759"/>
<gene>
    <name evidence="2" type="ORF">ILUMI_08412</name>
</gene>
<name>A0A8K0GH20_IGNLU</name>
<dbReference type="SUPFAM" id="SSF63501">
    <property type="entry name" value="Frizzled cysteine-rich domain"/>
    <property type="match status" value="1"/>
</dbReference>
<reference evidence="2" key="1">
    <citation type="submission" date="2019-08" db="EMBL/GenBank/DDBJ databases">
        <title>The genome of the North American firefly Photinus pyralis.</title>
        <authorList>
            <consortium name="Photinus pyralis genome working group"/>
            <person name="Fallon T.R."/>
            <person name="Sander Lower S.E."/>
            <person name="Weng J.-K."/>
        </authorList>
    </citation>
    <scope>NUCLEOTIDE SEQUENCE</scope>
    <source>
        <strain evidence="2">TRF0915ILg1</strain>
        <tissue evidence="2">Whole body</tissue>
    </source>
</reference>
<dbReference type="InterPro" id="IPR036790">
    <property type="entry name" value="Frizzled_dom_sf"/>
</dbReference>
<dbReference type="Proteomes" id="UP000801492">
    <property type="component" value="Unassembled WGS sequence"/>
</dbReference>
<comment type="caution">
    <text evidence="2">The sequence shown here is derived from an EMBL/GenBank/DDBJ whole genome shotgun (WGS) entry which is preliminary data.</text>
</comment>
<keyword evidence="1" id="KW-0732">Signal</keyword>
<proteinExistence type="predicted"/>
<dbReference type="Gene3D" id="1.10.2000.10">
    <property type="entry name" value="Frizzled cysteine-rich domain"/>
    <property type="match status" value="1"/>
</dbReference>
<dbReference type="EMBL" id="VTPC01003931">
    <property type="protein sequence ID" value="KAF2897763.1"/>
    <property type="molecule type" value="Genomic_DNA"/>
</dbReference>
<accession>A0A8K0GH20</accession>
<keyword evidence="3" id="KW-1185">Reference proteome</keyword>
<feature type="non-terminal residue" evidence="2">
    <location>
        <position position="62"/>
    </location>
</feature>
<feature type="signal peptide" evidence="1">
    <location>
        <begin position="1"/>
        <end position="23"/>
    </location>
</feature>
<feature type="chain" id="PRO_5035432598" evidence="1">
    <location>
        <begin position="24"/>
        <end position="62"/>
    </location>
</feature>
<evidence type="ECO:0000313" key="2">
    <source>
        <dbReference type="EMBL" id="KAF2897763.1"/>
    </source>
</evidence>
<evidence type="ECO:0000256" key="1">
    <source>
        <dbReference type="SAM" id="SignalP"/>
    </source>
</evidence>
<dbReference type="AlphaFoldDB" id="A0A8K0GH20"/>
<organism evidence="2 3">
    <name type="scientific">Ignelater luminosus</name>
    <name type="common">Cucubano</name>
    <name type="synonym">Pyrophorus luminosus</name>
    <dbReference type="NCBI Taxonomy" id="2038154"/>
    <lineage>
        <taxon>Eukaryota</taxon>
        <taxon>Metazoa</taxon>
        <taxon>Ecdysozoa</taxon>
        <taxon>Arthropoda</taxon>
        <taxon>Hexapoda</taxon>
        <taxon>Insecta</taxon>
        <taxon>Pterygota</taxon>
        <taxon>Neoptera</taxon>
        <taxon>Endopterygota</taxon>
        <taxon>Coleoptera</taxon>
        <taxon>Polyphaga</taxon>
        <taxon>Elateriformia</taxon>
        <taxon>Elateroidea</taxon>
        <taxon>Elateridae</taxon>
        <taxon>Agrypninae</taxon>
        <taxon>Pyrophorini</taxon>
        <taxon>Ignelater</taxon>
    </lineage>
</organism>